<proteinExistence type="inferred from homology"/>
<protein>
    <submittedName>
        <fullName evidence="3">11 kDa late embryogenesis abundant protein-like</fullName>
    </submittedName>
</protein>
<evidence type="ECO:0000313" key="4">
    <source>
        <dbReference type="Proteomes" id="UP001567538"/>
    </source>
</evidence>
<reference evidence="3 4" key="1">
    <citation type="submission" date="2024-06" db="EMBL/GenBank/DDBJ databases">
        <title>A chromosome level genome sequence of Diviner's sage (Salvia divinorum).</title>
        <authorList>
            <person name="Ford S.A."/>
            <person name="Ro D.-K."/>
            <person name="Ness R.W."/>
            <person name="Phillips M.A."/>
        </authorList>
    </citation>
    <scope>NUCLEOTIDE SEQUENCE [LARGE SCALE GENOMIC DNA]</scope>
    <source>
        <strain evidence="3">SAF-2024a</strain>
        <tissue evidence="3">Leaf</tissue>
    </source>
</reference>
<dbReference type="Proteomes" id="UP001567538">
    <property type="component" value="Unassembled WGS sequence"/>
</dbReference>
<name>A0ABD1FKN5_SALDI</name>
<accession>A0ABD1FKN5</accession>
<dbReference type="PANTHER" id="PTHR33493">
    <property type="entry name" value="LATE EMBRYOGENESIS ABUNDANT PROTEIN 6-RELATED"/>
    <property type="match status" value="1"/>
</dbReference>
<comment type="caution">
    <text evidence="3">The sequence shown here is derived from an EMBL/GenBank/DDBJ whole genome shotgun (WGS) entry which is preliminary data.</text>
</comment>
<gene>
    <name evidence="3" type="ORF">AAHA92_32142</name>
</gene>
<dbReference type="PANTHER" id="PTHR33493:SF30">
    <property type="entry name" value="LATE EMBRYOGENESIS ABUNDANT PROTEIN"/>
    <property type="match status" value="1"/>
</dbReference>
<comment type="similarity">
    <text evidence="1">Belongs to the LEA type 1 family.</text>
</comment>
<evidence type="ECO:0000313" key="3">
    <source>
        <dbReference type="EMBL" id="KAL1532085.1"/>
    </source>
</evidence>
<dbReference type="AlphaFoldDB" id="A0ABD1FKN5"/>
<dbReference type="InterPro" id="IPR005513">
    <property type="entry name" value="LEA_1"/>
</dbReference>
<dbReference type="EMBL" id="JBEAFC010000014">
    <property type="protein sequence ID" value="KAL1532085.1"/>
    <property type="molecule type" value="Genomic_DNA"/>
</dbReference>
<evidence type="ECO:0000256" key="1">
    <source>
        <dbReference type="ARBA" id="ARBA00010975"/>
    </source>
</evidence>
<dbReference type="Pfam" id="PF03760">
    <property type="entry name" value="LEA_1"/>
    <property type="match status" value="1"/>
</dbReference>
<sequence>MQSAKDIAASAKAGMEKTRATLQEKGERMTASDPLQKEMATEKKEAKIHEAERRKHEERRHNAAVADHAGVLGGHDHHTVGGVLGGHDQHHAGGGVLGGHKHTTGAGLGHPAAGTDHTAPGYGTGGTY</sequence>
<keyword evidence="4" id="KW-1185">Reference proteome</keyword>
<feature type="region of interest" description="Disordered" evidence="2">
    <location>
        <begin position="1"/>
        <end position="128"/>
    </location>
</feature>
<feature type="compositionally biased region" description="Basic and acidic residues" evidence="2">
    <location>
        <begin position="14"/>
        <end position="61"/>
    </location>
</feature>
<organism evidence="3 4">
    <name type="scientific">Salvia divinorum</name>
    <name type="common">Maria pastora</name>
    <name type="synonym">Diviner's sage</name>
    <dbReference type="NCBI Taxonomy" id="28513"/>
    <lineage>
        <taxon>Eukaryota</taxon>
        <taxon>Viridiplantae</taxon>
        <taxon>Streptophyta</taxon>
        <taxon>Embryophyta</taxon>
        <taxon>Tracheophyta</taxon>
        <taxon>Spermatophyta</taxon>
        <taxon>Magnoliopsida</taxon>
        <taxon>eudicotyledons</taxon>
        <taxon>Gunneridae</taxon>
        <taxon>Pentapetalae</taxon>
        <taxon>asterids</taxon>
        <taxon>lamiids</taxon>
        <taxon>Lamiales</taxon>
        <taxon>Lamiaceae</taxon>
        <taxon>Nepetoideae</taxon>
        <taxon>Mentheae</taxon>
        <taxon>Salviinae</taxon>
        <taxon>Salvia</taxon>
        <taxon>Salvia subgen. Calosphace</taxon>
    </lineage>
</organism>
<evidence type="ECO:0000256" key="2">
    <source>
        <dbReference type="SAM" id="MobiDB-lite"/>
    </source>
</evidence>